<organism evidence="1">
    <name type="scientific">Escherichia coli</name>
    <dbReference type="NCBI Taxonomy" id="562"/>
    <lineage>
        <taxon>Bacteria</taxon>
        <taxon>Pseudomonadati</taxon>
        <taxon>Pseudomonadota</taxon>
        <taxon>Gammaproteobacteria</taxon>
        <taxon>Enterobacterales</taxon>
        <taxon>Enterobacteriaceae</taxon>
        <taxon>Escherichia</taxon>
    </lineage>
</organism>
<keyword evidence="1" id="KW-0614">Plasmid</keyword>
<dbReference type="EMBL" id="MG450360">
    <property type="protein sequence ID" value="AVX49865.1"/>
    <property type="molecule type" value="Genomic_DNA"/>
</dbReference>
<geneLocation type="plasmid" evidence="1">
    <name>pAMA566</name>
</geneLocation>
<sequence length="38" mass="4135">MTLNHDFKSWPETVASFCGRLPRPQSQADALAIGFGGK</sequence>
<proteinExistence type="predicted"/>
<name>A0A2R4PDX3_ECOLX</name>
<dbReference type="AlphaFoldDB" id="A0A2R4PDX3"/>
<reference evidence="1" key="1">
    <citation type="submission" date="2017-11" db="EMBL/GenBank/DDBJ databases">
        <title>Complete Nucleotide Sequence of a blaNDM-1 plasmid from Escherichia coli.</title>
        <authorList>
            <person name="Hammerum A.M."/>
            <person name="Overballe-Petersen S."/>
            <person name="Hansen F."/>
            <person name="Jakobsen L."/>
            <person name="Stegger M."/>
            <person name="Littauer P."/>
            <person name="Andersen P.S."/>
            <person name="Hasman H."/>
        </authorList>
    </citation>
    <scope>NUCLEOTIDE SEQUENCE</scope>
    <source>
        <strain evidence="1">AMA566</strain>
        <plasmid evidence="1">pAMA566</plasmid>
    </source>
</reference>
<evidence type="ECO:0000313" key="1">
    <source>
        <dbReference type="EMBL" id="AVX49865.1"/>
    </source>
</evidence>
<protein>
    <submittedName>
        <fullName evidence="1">Uncharacterized protein</fullName>
    </submittedName>
</protein>
<accession>A0A2R4PDX3</accession>